<accession>A0A7V8FDS6</accession>
<dbReference type="EMBL" id="WNDS01000005">
    <property type="protein sequence ID" value="KAF1013343.1"/>
    <property type="molecule type" value="Genomic_DNA"/>
</dbReference>
<evidence type="ECO:0000256" key="1">
    <source>
        <dbReference type="SAM" id="Phobius"/>
    </source>
</evidence>
<comment type="caution">
    <text evidence="2">The sequence shown here is derived from an EMBL/GenBank/DDBJ whole genome shotgun (WGS) entry which is preliminary data.</text>
</comment>
<keyword evidence="1" id="KW-1133">Transmembrane helix</keyword>
<protein>
    <recommendedName>
        <fullName evidence="4">Intracellular growth attenuator family protein</fullName>
    </recommendedName>
</protein>
<feature type="transmembrane region" description="Helical" evidence="1">
    <location>
        <begin position="307"/>
        <end position="324"/>
    </location>
</feature>
<evidence type="ECO:0000313" key="3">
    <source>
        <dbReference type="Proteomes" id="UP000487117"/>
    </source>
</evidence>
<keyword evidence="1" id="KW-0472">Membrane</keyword>
<organism evidence="2 3">
    <name type="scientific">Stenotrophomonas maltophilia</name>
    <name type="common">Pseudomonas maltophilia</name>
    <name type="synonym">Xanthomonas maltophilia</name>
    <dbReference type="NCBI Taxonomy" id="40324"/>
    <lineage>
        <taxon>Bacteria</taxon>
        <taxon>Pseudomonadati</taxon>
        <taxon>Pseudomonadota</taxon>
        <taxon>Gammaproteobacteria</taxon>
        <taxon>Lysobacterales</taxon>
        <taxon>Lysobacteraceae</taxon>
        <taxon>Stenotrophomonas</taxon>
        <taxon>Stenotrophomonas maltophilia group</taxon>
    </lineage>
</organism>
<proteinExistence type="predicted"/>
<keyword evidence="1" id="KW-0812">Transmembrane</keyword>
<feature type="transmembrane region" description="Helical" evidence="1">
    <location>
        <begin position="583"/>
        <end position="605"/>
    </location>
</feature>
<evidence type="ECO:0000313" key="2">
    <source>
        <dbReference type="EMBL" id="KAF1013343.1"/>
    </source>
</evidence>
<dbReference type="AlphaFoldDB" id="A0A7V8FDS6"/>
<evidence type="ECO:0008006" key="4">
    <source>
        <dbReference type="Google" id="ProtNLM"/>
    </source>
</evidence>
<name>A0A7V8FDS6_STEMA</name>
<sequence>MNVAGVLLTLLAALPAVVDHLARWEARRAFKVLAEQAPVRVLSKDEDAALEPFRTALDVGRDNGVRLLDGPCIEHRWWMRRGVRSAWRSLGGVKVLLPFNALEHVGADNRAEVVLGRRFAVIVRMGGFDLATAGTRTLRTAATQISERSETEEEQAQRRRPGTPWWAIGLALAAGICGVLPRLDLGRWSWIALAFGLVLGVAAFVLYRRRHVGTPVRQPVVRVRGRLSVLQFADPHEGATRHNAMLLGNGQRLVIDPAWLESGAITPGRWLDAEVRAHDRRLLSLGPDWSLPADVQRFPSVPVTRHLLMFLVAAVSLLLVFLSGDGLRIEAARAAQLLGPAQLPTDTLPGTLQDHPPAPGDGLRLTVDATCELVTREHAGHALAVPDCSRLRWGGAPLEVPPLAVAESILRLGAGDTLRVHWEPADGLFPAYQRVSGLHALRRELDAACAEGLRGCDDLRAQLAAVSPDDSAVLARWTITAIKVALNEAARAPVVAAWAASTPALLAAQQGGVVLVDAGSRLEPDSTGLALGDAGAAWKTMRNAATQAKRITCSGTLQSHSTDGRTLWLDVDRTRPANAAIGGLAYCLWLIGASLLALVQGILLIRAVPRALSRLGAFAEALRERPPPRASWPA</sequence>
<reference evidence="3" key="1">
    <citation type="journal article" date="2020" name="MBio">
        <title>Horizontal gene transfer to a defensive symbiont with a reduced genome amongst a multipartite beetle microbiome.</title>
        <authorList>
            <person name="Waterworth S.C."/>
            <person name="Florez L.V."/>
            <person name="Rees E.R."/>
            <person name="Hertweck C."/>
            <person name="Kaltenpoth M."/>
            <person name="Kwan J.C."/>
        </authorList>
    </citation>
    <scope>NUCLEOTIDE SEQUENCE [LARGE SCALE GENOMIC DNA]</scope>
</reference>
<gene>
    <name evidence="2" type="ORF">GAK31_03492</name>
</gene>
<feature type="transmembrane region" description="Helical" evidence="1">
    <location>
        <begin position="188"/>
        <end position="207"/>
    </location>
</feature>
<dbReference type="Proteomes" id="UP000487117">
    <property type="component" value="Unassembled WGS sequence"/>
</dbReference>